<protein>
    <submittedName>
        <fullName evidence="2">Type IV fimbrial biogenesis protein PilY1</fullName>
    </submittedName>
</protein>
<organism evidence="2 3">
    <name type="scientific">Labilithrix luteola</name>
    <dbReference type="NCBI Taxonomy" id="1391654"/>
    <lineage>
        <taxon>Bacteria</taxon>
        <taxon>Pseudomonadati</taxon>
        <taxon>Myxococcota</taxon>
        <taxon>Polyangia</taxon>
        <taxon>Polyangiales</taxon>
        <taxon>Labilitrichaceae</taxon>
        <taxon>Labilithrix</taxon>
    </lineage>
</organism>
<sequence length="213" mass="22425">MWAVGTSMVRVKSVDERVASVLHCDGWGDAGPNWQASDTSVADAGSPEQISFNAIHGNASSGVWIVGNGGKTRYSAGWKADGTAWTPVNSRSSKNLNAVWCSPDADVWAAGEGGSMVRFTREGGGEYAALTVDVPTTGVLRALWGFAPDDVWAVGDAGTILHWDGKAWTTDGSSQGLTEDLFAIWGSSKDDLWIAGQNVLLHKGSASLPTEIQ</sequence>
<dbReference type="AlphaFoldDB" id="A0A0K1PTU1"/>
<dbReference type="Proteomes" id="UP000064967">
    <property type="component" value="Chromosome"/>
</dbReference>
<dbReference type="EMBL" id="CP012333">
    <property type="protein sequence ID" value="AKU96549.1"/>
    <property type="molecule type" value="Genomic_DNA"/>
</dbReference>
<accession>A0A0K1PTU1</accession>
<feature type="domain" description="Photosynthesis system II assembly factor Ycf48/Hcf136-like" evidence="1">
    <location>
        <begin position="29"/>
        <end position="201"/>
    </location>
</feature>
<keyword evidence="3" id="KW-1185">Reference proteome</keyword>
<evidence type="ECO:0000313" key="3">
    <source>
        <dbReference type="Proteomes" id="UP000064967"/>
    </source>
</evidence>
<dbReference type="KEGG" id="llu:AKJ09_03213"/>
<reference evidence="2 3" key="1">
    <citation type="submission" date="2015-08" db="EMBL/GenBank/DDBJ databases">
        <authorList>
            <person name="Babu N.S."/>
            <person name="Beckwith C.J."/>
            <person name="Beseler K.G."/>
            <person name="Brison A."/>
            <person name="Carone J.V."/>
            <person name="Caskin T.P."/>
            <person name="Diamond M."/>
            <person name="Durham M.E."/>
            <person name="Foxe J.M."/>
            <person name="Go M."/>
            <person name="Henderson B.A."/>
            <person name="Jones I.B."/>
            <person name="McGettigan J.A."/>
            <person name="Micheletti S.J."/>
            <person name="Nasrallah M.E."/>
            <person name="Ortiz D."/>
            <person name="Piller C.R."/>
            <person name="Privatt S.R."/>
            <person name="Schneider S.L."/>
            <person name="Sharp S."/>
            <person name="Smith T.C."/>
            <person name="Stanton J.D."/>
            <person name="Ullery H.E."/>
            <person name="Wilson R.J."/>
            <person name="Serrano M.G."/>
            <person name="Buck G."/>
            <person name="Lee V."/>
            <person name="Wang Y."/>
            <person name="Carvalho R."/>
            <person name="Voegtly L."/>
            <person name="Shi R."/>
            <person name="Duckworth R."/>
            <person name="Johnson A."/>
            <person name="Loviza R."/>
            <person name="Walstead R."/>
            <person name="Shah Z."/>
            <person name="Kiflezghi M."/>
            <person name="Wade K."/>
            <person name="Ball S.L."/>
            <person name="Bradley K.W."/>
            <person name="Asai D.J."/>
            <person name="Bowman C.A."/>
            <person name="Russell D.A."/>
            <person name="Pope W.H."/>
            <person name="Jacobs-Sera D."/>
            <person name="Hendrix R.W."/>
            <person name="Hatfull G.F."/>
        </authorList>
    </citation>
    <scope>NUCLEOTIDE SEQUENCE [LARGE SCALE GENOMIC DNA]</scope>
    <source>
        <strain evidence="2 3">DSM 27648</strain>
    </source>
</reference>
<dbReference type="Pfam" id="PF14870">
    <property type="entry name" value="PSII_BNR"/>
    <property type="match status" value="1"/>
</dbReference>
<dbReference type="PATRIC" id="fig|1391654.3.peg.3249"/>
<evidence type="ECO:0000313" key="2">
    <source>
        <dbReference type="EMBL" id="AKU96549.1"/>
    </source>
</evidence>
<name>A0A0K1PTU1_9BACT</name>
<proteinExistence type="predicted"/>
<gene>
    <name evidence="2" type="ORF">AKJ09_03213</name>
</gene>
<evidence type="ECO:0000259" key="1">
    <source>
        <dbReference type="Pfam" id="PF14870"/>
    </source>
</evidence>
<dbReference type="STRING" id="1391654.AKJ09_03213"/>
<dbReference type="InterPro" id="IPR028203">
    <property type="entry name" value="PSII_CF48-like_dom"/>
</dbReference>